<protein>
    <submittedName>
        <fullName evidence="2">Phosphodiesterase, MJ0936 family</fullName>
    </submittedName>
</protein>
<feature type="compositionally biased region" description="Basic residues" evidence="1">
    <location>
        <begin position="1"/>
        <end position="42"/>
    </location>
</feature>
<dbReference type="AlphaFoldDB" id="A0A6J4VI91"/>
<evidence type="ECO:0000313" key="2">
    <source>
        <dbReference type="EMBL" id="CAA9574487.1"/>
    </source>
</evidence>
<proteinExistence type="predicted"/>
<dbReference type="EMBL" id="CADCWF010000285">
    <property type="protein sequence ID" value="CAA9574487.1"/>
    <property type="molecule type" value="Genomic_DNA"/>
</dbReference>
<feature type="non-terminal residue" evidence="2">
    <location>
        <position position="1"/>
    </location>
</feature>
<reference evidence="2" key="1">
    <citation type="submission" date="2020-02" db="EMBL/GenBank/DDBJ databases">
        <authorList>
            <person name="Meier V. D."/>
        </authorList>
    </citation>
    <scope>NUCLEOTIDE SEQUENCE</scope>
    <source>
        <strain evidence="2">AVDCRST_MAG59</strain>
    </source>
</reference>
<feature type="compositionally biased region" description="Basic residues" evidence="1">
    <location>
        <begin position="65"/>
        <end position="81"/>
    </location>
</feature>
<gene>
    <name evidence="2" type="ORF">AVDCRST_MAG59-3928</name>
</gene>
<name>A0A6J4VI91_9BACT</name>
<evidence type="ECO:0000256" key="1">
    <source>
        <dbReference type="SAM" id="MobiDB-lite"/>
    </source>
</evidence>
<feature type="region of interest" description="Disordered" evidence="1">
    <location>
        <begin position="1"/>
        <end position="229"/>
    </location>
</feature>
<feature type="compositionally biased region" description="Basic and acidic residues" evidence="1">
    <location>
        <begin position="43"/>
        <end position="64"/>
    </location>
</feature>
<sequence length="244" mass="27917">DRPHRRLRRPPRQPRRHRGDPGRDRRRAARRRLLPGRSGRLRRPPERDGRPRPGMRHPDGDGQLRRRGRLRPRRVRLRVHGPQRGGPRPTIPAVDPRDDHRRPQGLPADAATGGPVRGRGAPLPARPWQPAADERVPLRGPRPPLARADRPGRRVRRARLRPHPQAVDAGDRRRPLRQRRQRRQGEGRRPAGLLGAAGGGGRGARHRRVSPGGLRYRRRGDGDPRRFRAAGSFRARHRDRGCFL</sequence>
<feature type="compositionally biased region" description="Basic residues" evidence="1">
    <location>
        <begin position="153"/>
        <end position="162"/>
    </location>
</feature>
<organism evidence="2">
    <name type="scientific">uncultured Thermomicrobiales bacterium</name>
    <dbReference type="NCBI Taxonomy" id="1645740"/>
    <lineage>
        <taxon>Bacteria</taxon>
        <taxon>Pseudomonadati</taxon>
        <taxon>Thermomicrobiota</taxon>
        <taxon>Thermomicrobia</taxon>
        <taxon>Thermomicrobiales</taxon>
        <taxon>environmental samples</taxon>
    </lineage>
</organism>
<feature type="non-terminal residue" evidence="2">
    <location>
        <position position="244"/>
    </location>
</feature>
<accession>A0A6J4VI91</accession>